<dbReference type="Pfam" id="PF00454">
    <property type="entry name" value="PI3_PI4_kinase"/>
    <property type="match status" value="1"/>
</dbReference>
<dbReference type="InterPro" id="IPR011009">
    <property type="entry name" value="Kinase-like_dom_sf"/>
</dbReference>
<evidence type="ECO:0000313" key="15">
    <source>
        <dbReference type="Proteomes" id="UP000192223"/>
    </source>
</evidence>
<dbReference type="InterPro" id="IPR036940">
    <property type="entry name" value="PI3/4_kinase_cat_sf"/>
</dbReference>
<keyword evidence="15" id="KW-1185">Reference proteome</keyword>
<sequence length="3451" mass="395299">MLSNTVSYKLKASRSLKDIQDYSNQQGVDGNENENLAEDASGDSGRRPIIFSSRDGRYKNPKVRHTDFKPSRGAPIERRGYKSRGGLSSRRDREYSESATGGIFTGSRKYYSSLNRSADIDAQRSKFYESDKKNEIKFNLPEDTRISKLLRRLSTENDQENSLVISKKLLEVLLIPDNATYVRKAFHILGDSMLDILYVAPGSLAKQQAARALGRMGYIMAQENDFGRYMNWMFSKMETESDEIRFLFMKACHETLEFDRNKPVLENYAENFITEFVLALENTENSEIFKAILEILIDLVELYPEHFYSQFRDTADLLFGWHVDHTQHLSTIEFISDMLQHIGKHFQLNLDFSVSLIWNFVEDIGTYASQLKERDPNDGIEINCIEHLTVSVLAFNTVLKCLEDAFHPNNNELVSVKAVSDCLNRILNTLSGVLELTVSDNLIIAANESISILTAVLGTKAGTSNNCLYSLIDTELSLIRKFSDSTVISMLSMIATIIRELSANLPQELIHKLIGPNAEVRKLRTSHSQLIQNNTVCLYQALLNLKNIPLLQEAYRCVLGDLELSVKKIVPEISPFCFNSLFEEGKDELNEDAELSILFFLNCLSQLATSSGSIIGLWALKPSILELLGVLLKPDHPGLIKNAPTLHHCILYLLYLHSKCYNHFISSSSLVTNSQVNASVMGRLLVGENLNINDVTTKSPNSGNFAVILNVLHNNLNVKTSSETDMLLLQWLHDILINSERYLEILYCSEEFVKVANVLVKCGHSFDEKIILAVASNLEKLLHDKNLSWNNTFLNDVHELCVLQMNCNNPKIRQSYTNLLANIPWDVNVIQINKIYSLEESKRRCSNLSENNNYVVTLAQHLHQSGSIFGEMAPLHFKTFMKFLLKNEKKEDSNWLEDIFVCCWPLESDCSVNMEEFQTLALTSRIVLQNWATWEAAQLCINSKLRTTLGKPTETFTSIESCLKYIARDIIHRKGESESFKISQEQVRMLLQFMEHLEKSIYNAYEGCAVAMPQPIKTVRTFFHTNASTCKEWLARIRLVMIHIAVHIGESAIALRHGQALLEDLVKNKKTKTSEFDRAVLFTTLSLLNLRETETLYGLYVWCKNVAHKKFAWIKCAAEQSSKKFEMAAENYEKVFLELKKENDDTVESSEEQPPGESKTMNFNLQMQHFVADQIINCYKELNDWENIVECFKDKDLLQMQNYSNFQYSFRTVIPECAETIFKYESNIHAFDELIDWKLKTEDCWSLYDILKKTENELYEVAFNVLSSKTDDLIIKVDQNLLEIQNTIQNSLVMLPSEFLQTFNLMQYIANGLKNILNSTPTNTVFLVSENFEKDLEKIDSTVLTKILWWSEFFAKTQDQGFSAFCSNLRLDIINKSRKERNLKAASLHINKFLEQKEFLVDEHTNSSTTPLQNIASMLIQKSPEVGLWSLDLAKVAKEIIKLLYLVNDKQLTFNLCAAVSTGIFKNAELFGGKEMREISSRILLKLASWLQQNENACLTDITSPLSNFLMVLPEINVVENVGVNIIPSHELAVGKILHFSVHQCATLAKTWNAFGTWCYRWGRKVVDHSSDLSNLLTEDDKLSIQQILPPETKQEDLARVLNVLSQTYARDEDDIDSREINITEIIQTQLEDIPALFNADEKQMQTLVFMWKNAQKRIYAYYELSAQAYFKYLQLATTSGSADGNRLESNIITATLRLLRLIVKHALELQNVLENGLASTPTYPWKAIIPQLFSRMNHPENYVRFRVSELLCRIAEDAPHLITFPAVVGAVEGGVKFDFSEISLSKDYSQSNDNNEYTELNDLEDVYESDTDDSNKTVLQSCFKSMVETLSKQDPETIAQVQLFVKELRRITLLWDELWLGTLFQHHSEINKRQQMLEQEIEKVNENPNLDKQEKISLITEKYRIIVKPIVFILEQLYAVTSTEPETPHEKNFQDQYLPLIEKVMEQLKKPENPEKVQECWQPLRMLQTKFQQKTHKRTSYTLKMQDISPTLAGMKDTVIAMPGIESVSKGRITIVGLSNHVSILPTKTKPKKLMFYGSDGQTYTYLFKGLEDLHLDERIMQFLSITNTMMQEITNGSDRDLYRARHYSVIPLGPRSGLISWVDGKTPVFALYKRWQQREATKPVSKSSSTANSVIQRPSELFYNKLNPLLQDYGVKNLENRKEWPLSILKQVLVELMNETPSDLLAKELWCNAINAGVWWQVVRKYSYSIAVMSIIGYIIGLGDRHLDNVLVDLSSGEVVHIDYNVCFEKGKTLRVPEKVPFRLTPNIREALGVTGVEGIFRLACENVLKTMKKGKETLLTLLEAFVYDPLIDWTVGGEGLAGTAFRGVAGNSLTKQSRKDMEKEVTISMFHVRCTELQVDWKENRDAIVEGIPKLMEKLKAWLSVYEKTSQAEDTLQDLHQQMALVKEAEAYGTLHSLYSLPSRYEAYCKTKNAINNAKKELESLMLECETIINAYAEAVKMLEMNQCTKWFVQQSSAIAENDVFELVRDFLLKAGQMNTILQCEQSEASVSQLRQKQKIVALKSINMLKEYFDVLSHMPLSYQENHTIGYILHWCKSLLEMKSVDFEDVVFQQFRTYFDNMKTSSQPVQYVAEFSHMLRVLYNESAAQVSQVYEEYRKHRVQDANNNVEKVYNESKLAVASFLRRESAAYNAFEFIIVTELLNLNQNYLNYETAASRGADFLLKIASRYGDWFLDDLTWFNNKAMEFVSYLFVQQNSHLQEEPFVQTITVLKGTNFVYKGLQELYFSFHTIILPESVKKIQKEEPSVMGMIRDLKKLIMSAGTSLQDLVIQLEKCLACTVMEMDTTASFVTTHKIVSDLKFHFASFLQPQSEELSHGMMLLMGFNGLFEKLSLEFDTLIGSITSLDIPPCWKKLDQVRDAKCIAAPIYNERCKAILDDIFLLKRLQAMSDFFDLCVDAAASFKGLTPPVAFDDEKMDKPIKRFVADFITRQFLGVTTENIVYVICFLLEHMGLNITNEIEQKDVGAENKVPLEELLRKGYGVFMKQGLFNQNVIAQASSLETNMKSSWENTQKPKQLDQKLSLWQSTVERIKHQLMAHSWLHEDILVHRTPANEFQTTLRSTFLHEMTEYMKELGTIHAHLKENLDTQKNLISSIMQRLTWAAGANPDLSGVLTAFEASVSARENDFKLEETTTALILKTTNGVIQYEMLRLEPPDSNVYCMRFLKGCVQWKEACPLVNSEVDAVSTIEENIMKLYTNEMAGTPNWIPLLSEKISQIITQTQKELTNLKEETFFASHDVVADLDRVKNSYMRHCKLMGEFKNLIKSLTRVEECASDAQLFIVEYKKYAEHFGPLLHKLKKELTKEDVQDAVVGLERILNRTEAIYNGLLELEKCPDKGETFRTLMKTDEEENGLLLKAQQKENGSRAGHQRNSYAIGVWKRVRMKLEGRDPDPGRKVTVQEQVDYVINEATNLDNLALLYEGWTPWV</sequence>
<dbReference type="Gene3D" id="1.10.1070.11">
    <property type="entry name" value="Phosphatidylinositol 3-/4-kinase, catalytic domain"/>
    <property type="match status" value="1"/>
</dbReference>
<dbReference type="FunCoup" id="A0A7F5RNU1">
    <property type="interactions" value="1484"/>
</dbReference>
<dbReference type="FunFam" id="1.10.1070.11:FF:000008">
    <property type="entry name" value="serine/threonine-protein kinase SMG1 isoform X2"/>
    <property type="match status" value="1"/>
</dbReference>
<feature type="region of interest" description="Disordered" evidence="11">
    <location>
        <begin position="20"/>
        <end position="100"/>
    </location>
</feature>
<dbReference type="SMART" id="SM00146">
    <property type="entry name" value="PI3Kc"/>
    <property type="match status" value="1"/>
</dbReference>
<dbReference type="GO" id="GO:0005634">
    <property type="term" value="C:nucleus"/>
    <property type="evidence" value="ECO:0007669"/>
    <property type="project" value="TreeGrafter"/>
</dbReference>
<evidence type="ECO:0000256" key="6">
    <source>
        <dbReference type="ARBA" id="ARBA00022777"/>
    </source>
</evidence>
<dbReference type="PROSITE" id="PS00916">
    <property type="entry name" value="PI3_4_KINASE_2"/>
    <property type="match status" value="1"/>
</dbReference>
<protein>
    <recommendedName>
        <fullName evidence="2">non-specific serine/threonine protein kinase</fullName>
        <ecNumber evidence="2">2.7.11.1</ecNumber>
    </recommendedName>
</protein>
<evidence type="ECO:0000256" key="4">
    <source>
        <dbReference type="ARBA" id="ARBA00022679"/>
    </source>
</evidence>
<keyword evidence="5" id="KW-0547">Nucleotide-binding</keyword>
<evidence type="ECO:0000256" key="2">
    <source>
        <dbReference type="ARBA" id="ARBA00012513"/>
    </source>
</evidence>
<evidence type="ECO:0000256" key="5">
    <source>
        <dbReference type="ARBA" id="ARBA00022741"/>
    </source>
</evidence>
<dbReference type="InterPro" id="IPR016024">
    <property type="entry name" value="ARM-type_fold"/>
</dbReference>
<dbReference type="Proteomes" id="UP000192223">
    <property type="component" value="Unplaced"/>
</dbReference>
<dbReference type="GO" id="GO:0000184">
    <property type="term" value="P:nuclear-transcribed mRNA catabolic process, nonsense-mediated decay"/>
    <property type="evidence" value="ECO:0007669"/>
    <property type="project" value="UniProtKB-KW"/>
</dbReference>
<dbReference type="SUPFAM" id="SSF56112">
    <property type="entry name" value="Protein kinase-like (PK-like)"/>
    <property type="match status" value="1"/>
</dbReference>
<keyword evidence="4" id="KW-0808">Transferase</keyword>
<dbReference type="InterPro" id="IPR031559">
    <property type="entry name" value="SMG1"/>
</dbReference>
<dbReference type="RefSeq" id="XP_025837692.1">
    <property type="nucleotide sequence ID" value="XM_025981907.1"/>
</dbReference>
<dbReference type="Pfam" id="PF02260">
    <property type="entry name" value="FATC"/>
    <property type="match status" value="1"/>
</dbReference>
<comment type="catalytic activity">
    <reaction evidence="9">
        <text>L-threonyl-[protein] + ATP = O-phospho-L-threonyl-[protein] + ADP + H(+)</text>
        <dbReference type="Rhea" id="RHEA:46608"/>
        <dbReference type="Rhea" id="RHEA-COMP:11060"/>
        <dbReference type="Rhea" id="RHEA-COMP:11605"/>
        <dbReference type="ChEBI" id="CHEBI:15378"/>
        <dbReference type="ChEBI" id="CHEBI:30013"/>
        <dbReference type="ChEBI" id="CHEBI:30616"/>
        <dbReference type="ChEBI" id="CHEBI:61977"/>
        <dbReference type="ChEBI" id="CHEBI:456216"/>
        <dbReference type="EC" id="2.7.11.1"/>
    </reaction>
</comment>
<gene>
    <name evidence="16" type="primary">LOC108737074</name>
</gene>
<evidence type="ECO:0000256" key="8">
    <source>
        <dbReference type="ARBA" id="ARBA00023161"/>
    </source>
</evidence>
<dbReference type="GO" id="GO:0004674">
    <property type="term" value="F:protein serine/threonine kinase activity"/>
    <property type="evidence" value="ECO:0007669"/>
    <property type="project" value="UniProtKB-KW"/>
</dbReference>
<dbReference type="Gene3D" id="3.30.1010.10">
    <property type="entry name" value="Phosphatidylinositol 3-kinase Catalytic Subunit, Chain A, domain 4"/>
    <property type="match status" value="1"/>
</dbReference>
<reference evidence="16" key="1">
    <citation type="submission" date="2025-08" db="UniProtKB">
        <authorList>
            <consortium name="RefSeq"/>
        </authorList>
    </citation>
    <scope>IDENTIFICATION</scope>
    <source>
        <tissue evidence="16">Entire body</tissue>
    </source>
</reference>
<dbReference type="Pfam" id="PF15785">
    <property type="entry name" value="SMG1"/>
    <property type="match status" value="1"/>
</dbReference>
<evidence type="ECO:0000313" key="16">
    <source>
        <dbReference type="RefSeq" id="XP_025837692.1"/>
    </source>
</evidence>
<feature type="domain" description="FAT" evidence="13">
    <location>
        <begin position="1213"/>
        <end position="1773"/>
    </location>
</feature>
<dbReference type="PANTHER" id="PTHR11139">
    <property type="entry name" value="ATAXIA TELANGIECTASIA MUTATED ATM -RELATED"/>
    <property type="match status" value="1"/>
</dbReference>
<dbReference type="SUPFAM" id="SSF48371">
    <property type="entry name" value="ARM repeat"/>
    <property type="match status" value="1"/>
</dbReference>
<dbReference type="InterPro" id="IPR018936">
    <property type="entry name" value="PI3/4_kinase_CS"/>
</dbReference>
<keyword evidence="6 16" id="KW-0418">Kinase</keyword>
<dbReference type="GO" id="GO:0031931">
    <property type="term" value="C:TORC1 complex"/>
    <property type="evidence" value="ECO:0007669"/>
    <property type="project" value="TreeGrafter"/>
</dbReference>
<dbReference type="GO" id="GO:0016242">
    <property type="term" value="P:negative regulation of macroautophagy"/>
    <property type="evidence" value="ECO:0007669"/>
    <property type="project" value="TreeGrafter"/>
</dbReference>
<dbReference type="InterPro" id="IPR050517">
    <property type="entry name" value="DDR_Repair_Kinase"/>
</dbReference>
<dbReference type="GO" id="GO:0031929">
    <property type="term" value="P:TOR signaling"/>
    <property type="evidence" value="ECO:0007669"/>
    <property type="project" value="TreeGrafter"/>
</dbReference>
<comment type="similarity">
    <text evidence="1">Belongs to the PI3/PI4-kinase family.</text>
</comment>
<keyword evidence="7" id="KW-0067">ATP-binding</keyword>
<accession>A0A7F5RNU1</accession>
<dbReference type="FunFam" id="3.30.1010.10:FF:000010">
    <property type="entry name" value="serine/threonine-protein kinase SMG1 isoform X1"/>
    <property type="match status" value="1"/>
</dbReference>
<evidence type="ECO:0000259" key="12">
    <source>
        <dbReference type="PROSITE" id="PS50290"/>
    </source>
</evidence>
<dbReference type="InterPro" id="IPR000403">
    <property type="entry name" value="PI3/4_kinase_cat_dom"/>
</dbReference>
<name>A0A7F5RNU1_AGRPL</name>
<feature type="domain" description="PI3K/PI4K catalytic" evidence="12">
    <location>
        <begin position="2019"/>
        <end position="2356"/>
    </location>
</feature>
<dbReference type="GO" id="GO:0005737">
    <property type="term" value="C:cytoplasm"/>
    <property type="evidence" value="ECO:0007669"/>
    <property type="project" value="TreeGrafter"/>
</dbReference>
<organism evidence="15 16">
    <name type="scientific">Agrilus planipennis</name>
    <name type="common">Emerald ash borer</name>
    <name type="synonym">Agrilus marcopoli</name>
    <dbReference type="NCBI Taxonomy" id="224129"/>
    <lineage>
        <taxon>Eukaryota</taxon>
        <taxon>Metazoa</taxon>
        <taxon>Ecdysozoa</taxon>
        <taxon>Arthropoda</taxon>
        <taxon>Hexapoda</taxon>
        <taxon>Insecta</taxon>
        <taxon>Pterygota</taxon>
        <taxon>Neoptera</taxon>
        <taxon>Endopterygota</taxon>
        <taxon>Coleoptera</taxon>
        <taxon>Polyphaga</taxon>
        <taxon>Elateriformia</taxon>
        <taxon>Buprestoidea</taxon>
        <taxon>Buprestidae</taxon>
        <taxon>Agrilinae</taxon>
        <taxon>Agrilus</taxon>
    </lineage>
</organism>
<keyword evidence="8" id="KW-0866">Nonsense-mediated mRNA decay</keyword>
<dbReference type="PROSITE" id="PS51189">
    <property type="entry name" value="FAT"/>
    <property type="match status" value="1"/>
</dbReference>
<dbReference type="GO" id="GO:0031932">
    <property type="term" value="C:TORC2 complex"/>
    <property type="evidence" value="ECO:0007669"/>
    <property type="project" value="TreeGrafter"/>
</dbReference>
<dbReference type="GeneID" id="108737074"/>
<evidence type="ECO:0000256" key="7">
    <source>
        <dbReference type="ARBA" id="ARBA00022840"/>
    </source>
</evidence>
<dbReference type="OrthoDB" id="10065496at2759"/>
<dbReference type="KEGG" id="apln:108737074"/>
<dbReference type="SMART" id="SM01343">
    <property type="entry name" value="FATC"/>
    <property type="match status" value="1"/>
</dbReference>
<feature type="compositionally biased region" description="Basic and acidic residues" evidence="11">
    <location>
        <begin position="54"/>
        <end position="80"/>
    </location>
</feature>
<dbReference type="EC" id="2.7.11.1" evidence="2"/>
<evidence type="ECO:0000259" key="13">
    <source>
        <dbReference type="PROSITE" id="PS51189"/>
    </source>
</evidence>
<keyword evidence="3" id="KW-0723">Serine/threonine-protein kinase</keyword>
<feature type="domain" description="FATC" evidence="14">
    <location>
        <begin position="3419"/>
        <end position="3451"/>
    </location>
</feature>
<proteinExistence type="inferred from homology"/>
<dbReference type="InParanoid" id="A0A7F5RNU1"/>
<evidence type="ECO:0000256" key="10">
    <source>
        <dbReference type="ARBA" id="ARBA00048679"/>
    </source>
</evidence>
<feature type="compositionally biased region" description="Acidic residues" evidence="11">
    <location>
        <begin position="31"/>
        <end position="41"/>
    </location>
</feature>
<dbReference type="PROSITE" id="PS50290">
    <property type="entry name" value="PI3_4_KINASE_3"/>
    <property type="match status" value="1"/>
</dbReference>
<evidence type="ECO:0000259" key="14">
    <source>
        <dbReference type="PROSITE" id="PS51190"/>
    </source>
</evidence>
<dbReference type="SMART" id="SM01345">
    <property type="entry name" value="Rapamycin_bind"/>
    <property type="match status" value="1"/>
</dbReference>
<dbReference type="GO" id="GO:0005524">
    <property type="term" value="F:ATP binding"/>
    <property type="evidence" value="ECO:0007669"/>
    <property type="project" value="UniProtKB-KW"/>
</dbReference>
<dbReference type="InterPro" id="IPR014009">
    <property type="entry name" value="PIK_FAT"/>
</dbReference>
<evidence type="ECO:0000256" key="1">
    <source>
        <dbReference type="ARBA" id="ARBA00011031"/>
    </source>
</evidence>
<dbReference type="InterPro" id="IPR003152">
    <property type="entry name" value="FATC_dom"/>
</dbReference>
<dbReference type="CDD" id="cd05170">
    <property type="entry name" value="PIKKc_SMG1"/>
    <property type="match status" value="1"/>
</dbReference>
<evidence type="ECO:0000256" key="9">
    <source>
        <dbReference type="ARBA" id="ARBA00047899"/>
    </source>
</evidence>
<evidence type="ECO:0000256" key="3">
    <source>
        <dbReference type="ARBA" id="ARBA00022527"/>
    </source>
</evidence>
<evidence type="ECO:0000256" key="11">
    <source>
        <dbReference type="SAM" id="MobiDB-lite"/>
    </source>
</evidence>
<dbReference type="PROSITE" id="PS51190">
    <property type="entry name" value="FATC"/>
    <property type="match status" value="1"/>
</dbReference>
<dbReference type="InterPro" id="IPR039414">
    <property type="entry name" value="SMG1_PIKKc"/>
</dbReference>
<dbReference type="CTD" id="31625"/>
<comment type="catalytic activity">
    <reaction evidence="10">
        <text>L-seryl-[protein] + ATP = O-phospho-L-seryl-[protein] + ADP + H(+)</text>
        <dbReference type="Rhea" id="RHEA:17989"/>
        <dbReference type="Rhea" id="RHEA-COMP:9863"/>
        <dbReference type="Rhea" id="RHEA-COMP:11604"/>
        <dbReference type="ChEBI" id="CHEBI:15378"/>
        <dbReference type="ChEBI" id="CHEBI:29999"/>
        <dbReference type="ChEBI" id="CHEBI:30616"/>
        <dbReference type="ChEBI" id="CHEBI:83421"/>
        <dbReference type="ChEBI" id="CHEBI:456216"/>
        <dbReference type="EC" id="2.7.11.1"/>
    </reaction>
</comment>
<dbReference type="PANTHER" id="PTHR11139:SF119">
    <property type="entry name" value="SERINE_THREONINE-PROTEIN KINASE SMG1"/>
    <property type="match status" value="1"/>
</dbReference>